<dbReference type="InterPro" id="IPR046507">
    <property type="entry name" value="DUF6685"/>
</dbReference>
<proteinExistence type="predicted"/>
<dbReference type="Pfam" id="PF20390">
    <property type="entry name" value="DUF6685"/>
    <property type="match status" value="1"/>
</dbReference>
<reference evidence="1 2" key="1">
    <citation type="submission" date="2024-03" db="EMBL/GenBank/DDBJ databases">
        <title>Complete genome of BD2.</title>
        <authorList>
            <person name="Cao G."/>
        </authorList>
    </citation>
    <scope>NUCLEOTIDE SEQUENCE [LARGE SCALE GENOMIC DNA]</scope>
    <source>
        <strain evidence="1 2">BD2</strain>
    </source>
</reference>
<evidence type="ECO:0000313" key="1">
    <source>
        <dbReference type="EMBL" id="WXL23990.1"/>
    </source>
</evidence>
<dbReference type="Proteomes" id="UP001476583">
    <property type="component" value="Chromosome"/>
</dbReference>
<dbReference type="EMBL" id="CP148074">
    <property type="protein sequence ID" value="WXL23990.1"/>
    <property type="molecule type" value="Genomic_DNA"/>
</dbReference>
<organism evidence="1 2">
    <name type="scientific">Ectopseudomonas mendocina</name>
    <name type="common">Pseudomonas mendocina</name>
    <dbReference type="NCBI Taxonomy" id="300"/>
    <lineage>
        <taxon>Bacteria</taxon>
        <taxon>Pseudomonadati</taxon>
        <taxon>Pseudomonadota</taxon>
        <taxon>Gammaproteobacteria</taxon>
        <taxon>Pseudomonadales</taxon>
        <taxon>Pseudomonadaceae</taxon>
        <taxon>Ectopseudomonas</taxon>
    </lineage>
</organism>
<keyword evidence="2" id="KW-1185">Reference proteome</keyword>
<gene>
    <name evidence="1" type="ORF">WG219_11555</name>
</gene>
<evidence type="ECO:0000313" key="2">
    <source>
        <dbReference type="Proteomes" id="UP001476583"/>
    </source>
</evidence>
<accession>A0ABZ2REK3</accession>
<name>A0ABZ2REK3_ECTME</name>
<protein>
    <submittedName>
        <fullName evidence="1">DUF6685 family protein</fullName>
    </submittedName>
</protein>
<sequence>MQEDKSDAHALLINLVSKVEVQLPKFDLSTIDGLSNCTEAEETYTSFEALAASEGCKKIRIISYKDLVRTLTLALPGYLTGDSIALRQASWLGNRVFWAGELHPEAFACAVAYMRLRKLDISLPASLQRYELSTQGLQALEQNYYAVAIPKPAWADPQFMELLLDTGLPYARLPLLTSDTSSEILMLPKHSAESSALGQGLIAAGAPDVIAYLSTLKSA</sequence>